<evidence type="ECO:0000313" key="5">
    <source>
        <dbReference type="EMBL" id="MBP2113575.1"/>
    </source>
</evidence>
<sequence>MDQELMNELASQFKNSLKVLNAVGAETRQAILMALLQGPQDPGMRVGEIRGITHFSRPVVSHHLRILLEAGIVSVRKDGTRNYYRLDSGSKLMVLKSLVSGLEKVLAQCEQSSDSPEREELLLED</sequence>
<dbReference type="Gene3D" id="1.10.10.10">
    <property type="entry name" value="Winged helix-like DNA-binding domain superfamily/Winged helix DNA-binding domain"/>
    <property type="match status" value="1"/>
</dbReference>
<dbReference type="CDD" id="cd00090">
    <property type="entry name" value="HTH_ARSR"/>
    <property type="match status" value="1"/>
</dbReference>
<organism evidence="5 6">
    <name type="scientific">Paenibacillus silagei</name>
    <dbReference type="NCBI Taxonomy" id="1670801"/>
    <lineage>
        <taxon>Bacteria</taxon>
        <taxon>Bacillati</taxon>
        <taxon>Bacillota</taxon>
        <taxon>Bacilli</taxon>
        <taxon>Bacillales</taxon>
        <taxon>Paenibacillaceae</taxon>
        <taxon>Paenibacillus</taxon>
    </lineage>
</organism>
<dbReference type="GO" id="GO:0003677">
    <property type="term" value="F:DNA binding"/>
    <property type="evidence" value="ECO:0007669"/>
    <property type="project" value="UniProtKB-KW"/>
</dbReference>
<dbReference type="InterPro" id="IPR051011">
    <property type="entry name" value="Metal_resp_trans_reg"/>
</dbReference>
<dbReference type="Pfam" id="PF01022">
    <property type="entry name" value="HTH_5"/>
    <property type="match status" value="1"/>
</dbReference>
<dbReference type="PANTHER" id="PTHR43132:SF6">
    <property type="entry name" value="HTH-TYPE TRANSCRIPTIONAL REPRESSOR CZRA"/>
    <property type="match status" value="1"/>
</dbReference>
<evidence type="ECO:0000256" key="1">
    <source>
        <dbReference type="ARBA" id="ARBA00023015"/>
    </source>
</evidence>
<dbReference type="SMART" id="SM00418">
    <property type="entry name" value="HTH_ARSR"/>
    <property type="match status" value="1"/>
</dbReference>
<dbReference type="SUPFAM" id="SSF46785">
    <property type="entry name" value="Winged helix' DNA-binding domain"/>
    <property type="match status" value="1"/>
</dbReference>
<dbReference type="PANTHER" id="PTHR43132">
    <property type="entry name" value="ARSENICAL RESISTANCE OPERON REPRESSOR ARSR-RELATED"/>
    <property type="match status" value="1"/>
</dbReference>
<keyword evidence="1" id="KW-0805">Transcription regulation</keyword>
<evidence type="ECO:0000256" key="3">
    <source>
        <dbReference type="ARBA" id="ARBA00023163"/>
    </source>
</evidence>
<gene>
    <name evidence="5" type="ORF">J2Z70_003736</name>
</gene>
<keyword evidence="3" id="KW-0804">Transcription</keyword>
<feature type="domain" description="HTH arsR-type" evidence="4">
    <location>
        <begin position="9"/>
        <end position="106"/>
    </location>
</feature>
<dbReference type="NCBIfam" id="NF033788">
    <property type="entry name" value="HTH_metalloreg"/>
    <property type="match status" value="1"/>
</dbReference>
<dbReference type="Proteomes" id="UP000773462">
    <property type="component" value="Unassembled WGS sequence"/>
</dbReference>
<protein>
    <submittedName>
        <fullName evidence="5">DNA-binding transcriptional ArsR family regulator</fullName>
    </submittedName>
</protein>
<evidence type="ECO:0000259" key="4">
    <source>
        <dbReference type="PROSITE" id="PS50987"/>
    </source>
</evidence>
<keyword evidence="6" id="KW-1185">Reference proteome</keyword>
<evidence type="ECO:0000256" key="2">
    <source>
        <dbReference type="ARBA" id="ARBA00023125"/>
    </source>
</evidence>
<name>A0ABS4NVX9_9BACL</name>
<dbReference type="InterPro" id="IPR036388">
    <property type="entry name" value="WH-like_DNA-bd_sf"/>
</dbReference>
<dbReference type="PROSITE" id="PS50987">
    <property type="entry name" value="HTH_ARSR_2"/>
    <property type="match status" value="1"/>
</dbReference>
<proteinExistence type="predicted"/>
<dbReference type="EMBL" id="JAGGLV010000012">
    <property type="protein sequence ID" value="MBP2113575.1"/>
    <property type="molecule type" value="Genomic_DNA"/>
</dbReference>
<dbReference type="PRINTS" id="PR00778">
    <property type="entry name" value="HTHARSR"/>
</dbReference>
<evidence type="ECO:0000313" key="6">
    <source>
        <dbReference type="Proteomes" id="UP000773462"/>
    </source>
</evidence>
<keyword evidence="2 5" id="KW-0238">DNA-binding</keyword>
<comment type="caution">
    <text evidence="5">The sequence shown here is derived from an EMBL/GenBank/DDBJ whole genome shotgun (WGS) entry which is preliminary data.</text>
</comment>
<dbReference type="InterPro" id="IPR011991">
    <property type="entry name" value="ArsR-like_HTH"/>
</dbReference>
<reference evidence="5 6" key="1">
    <citation type="submission" date="2021-03" db="EMBL/GenBank/DDBJ databases">
        <title>Genomic Encyclopedia of Type Strains, Phase IV (KMG-IV): sequencing the most valuable type-strain genomes for metagenomic binning, comparative biology and taxonomic classification.</title>
        <authorList>
            <person name="Goeker M."/>
        </authorList>
    </citation>
    <scope>NUCLEOTIDE SEQUENCE [LARGE SCALE GENOMIC DNA]</scope>
    <source>
        <strain evidence="5 6">DSM 101953</strain>
    </source>
</reference>
<dbReference type="InterPro" id="IPR001845">
    <property type="entry name" value="HTH_ArsR_DNA-bd_dom"/>
</dbReference>
<dbReference type="InterPro" id="IPR036390">
    <property type="entry name" value="WH_DNA-bd_sf"/>
</dbReference>
<dbReference type="RefSeq" id="WP_342593024.1">
    <property type="nucleotide sequence ID" value="NZ_JAGGLV010000012.1"/>
</dbReference>
<accession>A0ABS4NVX9</accession>